<comment type="caution">
    <text evidence="1">The sequence shown here is derived from an EMBL/GenBank/DDBJ whole genome shotgun (WGS) entry which is preliminary data.</text>
</comment>
<gene>
    <name evidence="1" type="ORF">DW099_14755</name>
</gene>
<evidence type="ECO:0000313" key="1">
    <source>
        <dbReference type="EMBL" id="RHJ86095.1"/>
    </source>
</evidence>
<evidence type="ECO:0000313" key="2">
    <source>
        <dbReference type="Proteomes" id="UP000284841"/>
    </source>
</evidence>
<sequence length="310" mass="35252">MLSKKKITIFVIAILLVAAAVAAVLVYQNKYQKTADPSEIKGLWMTKEVRQGDELLSEGFNGAMLAIDQKGGYRFWDIEIESDQVGKLAERDGQLHFTGADGAEYSLYGQGGELIVSVKSGGMQQTWICERQGDYRDTQMTDQEFEEKYYALQKEGMDIKDPVYRGLYLGTKTKMLQEVDEESAILSAREGVVEKAACAWQAENLAIVVTDKEVETYMDNLISEGKKADNFEEVDAAYQKIGLTFEKSIRMQKELYRSVCILGKLSERHPKDWETFKADLIKQYKETSEYEALQIRLDKAEAKLKKEIHK</sequence>
<dbReference type="EMBL" id="QRMS01000004">
    <property type="protein sequence ID" value="RHJ86095.1"/>
    <property type="molecule type" value="Genomic_DNA"/>
</dbReference>
<name>A0A415DZ45_9FIRM</name>
<dbReference type="OrthoDB" id="2105562at2"/>
<keyword evidence="2" id="KW-1185">Reference proteome</keyword>
<reference evidence="1 2" key="1">
    <citation type="submission" date="2018-08" db="EMBL/GenBank/DDBJ databases">
        <title>A genome reference for cultivated species of the human gut microbiota.</title>
        <authorList>
            <person name="Zou Y."/>
            <person name="Xue W."/>
            <person name="Luo G."/>
        </authorList>
    </citation>
    <scope>NUCLEOTIDE SEQUENCE [LARGE SCALE GENOMIC DNA]</scope>
    <source>
        <strain evidence="1 2">AM07-24</strain>
    </source>
</reference>
<proteinExistence type="predicted"/>
<accession>A0A415DZ45</accession>
<dbReference type="AlphaFoldDB" id="A0A415DZ45"/>
<dbReference type="Proteomes" id="UP000284841">
    <property type="component" value="Unassembled WGS sequence"/>
</dbReference>
<protein>
    <submittedName>
        <fullName evidence="1">Uncharacterized protein</fullName>
    </submittedName>
</protein>
<organism evidence="1 2">
    <name type="scientific">Emergencia timonensis</name>
    <dbReference type="NCBI Taxonomy" id="1776384"/>
    <lineage>
        <taxon>Bacteria</taxon>
        <taxon>Bacillati</taxon>
        <taxon>Bacillota</taxon>
        <taxon>Clostridia</taxon>
        <taxon>Peptostreptococcales</taxon>
        <taxon>Anaerovoracaceae</taxon>
        <taxon>Emergencia</taxon>
    </lineage>
</organism>
<dbReference type="RefSeq" id="WP_118336191.1">
    <property type="nucleotide sequence ID" value="NZ_AP025567.1"/>
</dbReference>